<feature type="transmembrane region" description="Helical" evidence="1">
    <location>
        <begin position="95"/>
        <end position="116"/>
    </location>
</feature>
<evidence type="ECO:0000256" key="1">
    <source>
        <dbReference type="SAM" id="Phobius"/>
    </source>
</evidence>
<reference evidence="2" key="1">
    <citation type="submission" date="2022-01" db="EMBL/GenBank/DDBJ databases">
        <authorList>
            <person name="King R."/>
        </authorList>
    </citation>
    <scope>NUCLEOTIDE SEQUENCE</scope>
</reference>
<keyword evidence="1" id="KW-0472">Membrane</keyword>
<dbReference type="AlphaFoldDB" id="A0A9P0MML9"/>
<gene>
    <name evidence="2" type="ORF">NEZAVI_LOCUS6586</name>
</gene>
<accession>A0A9P0MML9</accession>
<dbReference type="EMBL" id="OV725079">
    <property type="protein sequence ID" value="CAH1396536.1"/>
    <property type="molecule type" value="Genomic_DNA"/>
</dbReference>
<name>A0A9P0MML9_NEZVI</name>
<keyword evidence="1" id="KW-1133">Transmembrane helix</keyword>
<dbReference type="OrthoDB" id="2570778at2759"/>
<protein>
    <recommendedName>
        <fullName evidence="4">DDE Tnp4 domain-containing protein</fullName>
    </recommendedName>
</protein>
<evidence type="ECO:0000313" key="2">
    <source>
        <dbReference type="EMBL" id="CAH1396536.1"/>
    </source>
</evidence>
<organism evidence="2 3">
    <name type="scientific">Nezara viridula</name>
    <name type="common">Southern green stink bug</name>
    <name type="synonym">Cimex viridulus</name>
    <dbReference type="NCBI Taxonomy" id="85310"/>
    <lineage>
        <taxon>Eukaryota</taxon>
        <taxon>Metazoa</taxon>
        <taxon>Ecdysozoa</taxon>
        <taxon>Arthropoda</taxon>
        <taxon>Hexapoda</taxon>
        <taxon>Insecta</taxon>
        <taxon>Pterygota</taxon>
        <taxon>Neoptera</taxon>
        <taxon>Paraneoptera</taxon>
        <taxon>Hemiptera</taxon>
        <taxon>Heteroptera</taxon>
        <taxon>Panheteroptera</taxon>
        <taxon>Pentatomomorpha</taxon>
        <taxon>Pentatomoidea</taxon>
        <taxon>Pentatomidae</taxon>
        <taxon>Pentatominae</taxon>
        <taxon>Nezara</taxon>
    </lineage>
</organism>
<keyword evidence="1" id="KW-0812">Transmembrane</keyword>
<evidence type="ECO:0000313" key="3">
    <source>
        <dbReference type="Proteomes" id="UP001152798"/>
    </source>
</evidence>
<dbReference type="Proteomes" id="UP001152798">
    <property type="component" value="Chromosome 3"/>
</dbReference>
<sequence length="118" mass="13829">MHECRRANSYIIEVLGYSAYICFSGALRLPRSRVGRIVSETTYVIWTVLKDICIPLPTMELWKRIAERFHAVWNIPNYIGAIDSRHIRIKKLPNFNYKSFHSLILLGCCDAGFFFYHD</sequence>
<proteinExistence type="predicted"/>
<evidence type="ECO:0008006" key="4">
    <source>
        <dbReference type="Google" id="ProtNLM"/>
    </source>
</evidence>
<keyword evidence="3" id="KW-1185">Reference proteome</keyword>